<keyword evidence="4" id="KW-1185">Reference proteome</keyword>
<feature type="region of interest" description="Disordered" evidence="1">
    <location>
        <begin position="1146"/>
        <end position="1166"/>
    </location>
</feature>
<name>A0A9Q9AMP9_9PEZI</name>
<feature type="region of interest" description="Disordered" evidence="1">
    <location>
        <begin position="818"/>
        <end position="840"/>
    </location>
</feature>
<feature type="compositionally biased region" description="Basic and acidic residues" evidence="1">
    <location>
        <begin position="1146"/>
        <end position="1163"/>
    </location>
</feature>
<evidence type="ECO:0000313" key="4">
    <source>
        <dbReference type="Proteomes" id="UP001056384"/>
    </source>
</evidence>
<organism evidence="3 4">
    <name type="scientific">Septoria linicola</name>
    <dbReference type="NCBI Taxonomy" id="215465"/>
    <lineage>
        <taxon>Eukaryota</taxon>
        <taxon>Fungi</taxon>
        <taxon>Dikarya</taxon>
        <taxon>Ascomycota</taxon>
        <taxon>Pezizomycotina</taxon>
        <taxon>Dothideomycetes</taxon>
        <taxon>Dothideomycetidae</taxon>
        <taxon>Mycosphaerellales</taxon>
        <taxon>Mycosphaerellaceae</taxon>
        <taxon>Septoria</taxon>
    </lineage>
</organism>
<evidence type="ECO:0000313" key="3">
    <source>
        <dbReference type="EMBL" id="USW49255.1"/>
    </source>
</evidence>
<gene>
    <name evidence="3" type="ORF">Slin15195_G025740</name>
</gene>
<protein>
    <submittedName>
        <fullName evidence="3">Uncharacterized protein</fullName>
    </submittedName>
</protein>
<feature type="chain" id="PRO_5040263683" evidence="2">
    <location>
        <begin position="28"/>
        <end position="1187"/>
    </location>
</feature>
<dbReference type="AlphaFoldDB" id="A0A9Q9AMP9"/>
<dbReference type="EMBL" id="CP099419">
    <property type="protein sequence ID" value="USW49255.1"/>
    <property type="molecule type" value="Genomic_DNA"/>
</dbReference>
<evidence type="ECO:0000256" key="1">
    <source>
        <dbReference type="SAM" id="MobiDB-lite"/>
    </source>
</evidence>
<feature type="signal peptide" evidence="2">
    <location>
        <begin position="1"/>
        <end position="27"/>
    </location>
</feature>
<accession>A0A9Q9AMP9</accession>
<sequence>MASMVQLRMLFVALLYTLASLVQHALAKDMDGGDLDNAASYRVTYDLAILGGQIGQEQALIYNPSFERRCNQDRDCHLALRGMPASVVEAALDRAKLPCPDKGCDTGDLVEVYSQSFARSAQDAFIRTSLLSRFYGGDGKSMPDWSDDDLNIIAELDKWLTWDDPDESKLKRHRNHWMKKIANDWFQASPTVHAGRNATAAVRGSVFLESVFGGKACAGNSYLCPVSDAQREIVKPVLAVLWGMSTNDEGEMVLHKNNPLRHAIDALKAPAVVDLKRNGTNIALQQMLKGAKNEGDKRKKARETVEKFLKEAELNRQAANDLLFEGMKYTTEVFDPQHGRIWHPNLRLDHSRVLDAGLVALGYVPLLAMDDTGFPMLGHEQTRITSDLMPITGGDWLTMTLDKTTAPNATNSINTHHRRSLQSATIAPRDPHWNVPAEGCLTHDPRSLSRRDATASTDGFLPDFRVFQVMVTEAGGALTNSMGLPMIRAVDAIDGQLATNPVIQSADATPIKGGTSSVMAIKINGAKGTSIQLGDALQFRLDRRSFGGNKISKSDDHAQFPDMTKLSPVTDASTSKVASRFKKRDPAKVFERWVFERIQGLRLNVKTNNREIGWLRQELNATDSPTVTARLNKLLGANEDAAAAGKEQITKLETFAKGVDKEFIDELWLGGRPQALHELLQSDRKVARSAEIARAKRSEFFILENFGEGAASKELADLITAFEANDDRGFSVQQLMEIRALEHLWYSGVGSGGTSSCHIQKSKAKSGKADKVRRVEDVLGHELPTIMEDEVLTSFTVGKVVEGFVDPATIPQSARSIWPSSGGVSRHSGTSISSLSSRGSGPWISGGLPVEPELISAQAGLDAVEGLEAGTGRTWSGFSGTWNSPPSGVSVESLPAEIGFGEAVAGAELPTAGAISKIPVSAIGWAAAAALVGIQIITEVLELTMPSMDCPRPEYRTEMWDEKAAAQTTLRSPCTHTDKEIWFPTATSSATMTVVFGLPEVTGGFGFNSTSGIERRESSWNSTTSWLFNNSKRDTPLKAENGSAVAADALTPSASTTNSTIFKCPSKTLPKDQYTWVMVGALPCPVPTPIECGIKWFRQHINDLPVHVRGPNYCFNGDLVGHARAVEHNCFPDFNSKHCKQEFGLDKKENDRKVEEAKTKSDLADDELDAAIKAHWEDEKRKGNERN</sequence>
<proteinExistence type="predicted"/>
<feature type="compositionally biased region" description="Low complexity" evidence="1">
    <location>
        <begin position="825"/>
        <end position="840"/>
    </location>
</feature>
<dbReference type="Proteomes" id="UP001056384">
    <property type="component" value="Chromosome 2"/>
</dbReference>
<feature type="region of interest" description="Disordered" evidence="1">
    <location>
        <begin position="550"/>
        <end position="577"/>
    </location>
</feature>
<keyword evidence="2" id="KW-0732">Signal</keyword>
<evidence type="ECO:0000256" key="2">
    <source>
        <dbReference type="SAM" id="SignalP"/>
    </source>
</evidence>
<reference evidence="3" key="1">
    <citation type="submission" date="2022-06" db="EMBL/GenBank/DDBJ databases">
        <title>Complete genome sequences of two strains of the flax pathogen Septoria linicola.</title>
        <authorList>
            <person name="Lapalu N."/>
            <person name="Simon A."/>
            <person name="Demenou B."/>
            <person name="Paumier D."/>
            <person name="Guillot M.-P."/>
            <person name="Gout L."/>
            <person name="Valade R."/>
        </authorList>
    </citation>
    <scope>NUCLEOTIDE SEQUENCE</scope>
    <source>
        <strain evidence="3">SE15195</strain>
    </source>
</reference>
<dbReference type="OrthoDB" id="3635319at2759"/>